<dbReference type="GO" id="GO:0070403">
    <property type="term" value="F:NAD+ binding"/>
    <property type="evidence" value="ECO:0007669"/>
    <property type="project" value="InterPro"/>
</dbReference>
<dbReference type="GO" id="GO:0033320">
    <property type="term" value="P:UDP-D-xylose biosynthetic process"/>
    <property type="evidence" value="ECO:0007669"/>
    <property type="project" value="UniProtKB-UniPathway"/>
</dbReference>
<evidence type="ECO:0000256" key="7">
    <source>
        <dbReference type="ARBA" id="ARBA00022793"/>
    </source>
</evidence>
<evidence type="ECO:0000313" key="17">
    <source>
        <dbReference type="Proteomes" id="UP000251558"/>
    </source>
</evidence>
<keyword evidence="13" id="KW-0325">Glycoprotein</keyword>
<evidence type="ECO:0000313" key="16">
    <source>
        <dbReference type="EMBL" id="RAZ92406.1"/>
    </source>
</evidence>
<evidence type="ECO:0000256" key="1">
    <source>
        <dbReference type="ARBA" id="ARBA00001911"/>
    </source>
</evidence>
<keyword evidence="9" id="KW-1133">Transmembrane helix</keyword>
<dbReference type="PANTHER" id="PTHR43078">
    <property type="entry name" value="UDP-GLUCURONIC ACID DECARBOXYLASE-RELATED"/>
    <property type="match status" value="1"/>
</dbReference>
<keyword evidence="10" id="KW-0520">NAD</keyword>
<feature type="domain" description="NAD(P)-binding" evidence="15">
    <location>
        <begin position="21"/>
        <end position="317"/>
    </location>
</feature>
<reference evidence="16 17" key="1">
    <citation type="submission" date="2018-07" db="EMBL/GenBank/DDBJ databases">
        <title>Diversity of Mesorhizobium strains in Brazil.</title>
        <authorList>
            <person name="Helene L.C.F."/>
            <person name="Dall'Agnol R."/>
            <person name="Delamuta J.R.M."/>
            <person name="Hungria M."/>
        </authorList>
    </citation>
    <scope>NUCLEOTIDE SEQUENCE [LARGE SCALE GENOMIC DNA]</scope>
    <source>
        <strain evidence="16 17">AC99b</strain>
    </source>
</reference>
<keyword evidence="14" id="KW-0456">Lyase</keyword>
<name>A0A330HUR0_9HYPH</name>
<comment type="pathway">
    <text evidence="3">Nucleotide-sugar biosynthesis; UDP-alpha-D-xylose biosynthesis; UDP-alpha-D-xylose from UDP-alpha-D-glucuronate: step 1/1.</text>
</comment>
<comment type="similarity">
    <text evidence="4">Belongs to the NAD(P)-dependent epimerase/dehydratase family. UDP-glucuronic acid decarboxylase subfamily.</text>
</comment>
<dbReference type="OrthoDB" id="9801785at2"/>
<dbReference type="EC" id="4.1.1.35" evidence="5"/>
<evidence type="ECO:0000256" key="10">
    <source>
        <dbReference type="ARBA" id="ARBA00023027"/>
    </source>
</evidence>
<organism evidence="16 17">
    <name type="scientific">Mesorhizobium hawassense</name>
    <dbReference type="NCBI Taxonomy" id="1209954"/>
    <lineage>
        <taxon>Bacteria</taxon>
        <taxon>Pseudomonadati</taxon>
        <taxon>Pseudomonadota</taxon>
        <taxon>Alphaproteobacteria</taxon>
        <taxon>Hyphomicrobiales</taxon>
        <taxon>Phyllobacteriaceae</taxon>
        <taxon>Mesorhizobium</taxon>
    </lineage>
</organism>
<dbReference type="RefSeq" id="WP_112094933.1">
    <property type="nucleotide sequence ID" value="NZ_QMBP01000001.1"/>
</dbReference>
<dbReference type="CDD" id="cd05230">
    <property type="entry name" value="UGD_SDR_e"/>
    <property type="match status" value="1"/>
</dbReference>
<evidence type="ECO:0000256" key="4">
    <source>
        <dbReference type="ARBA" id="ARBA00007505"/>
    </source>
</evidence>
<dbReference type="EMBL" id="QMBP01000001">
    <property type="protein sequence ID" value="RAZ92406.1"/>
    <property type="molecule type" value="Genomic_DNA"/>
</dbReference>
<dbReference type="AlphaFoldDB" id="A0A330HUR0"/>
<accession>A0A330HUR0</accession>
<evidence type="ECO:0000256" key="2">
    <source>
        <dbReference type="ARBA" id="ARBA00004447"/>
    </source>
</evidence>
<evidence type="ECO:0000256" key="9">
    <source>
        <dbReference type="ARBA" id="ARBA00022989"/>
    </source>
</evidence>
<dbReference type="FunFam" id="3.40.50.720:FF:000065">
    <property type="entry name" value="UDP-glucuronic acid decarboxylase 1"/>
    <property type="match status" value="1"/>
</dbReference>
<dbReference type="InterPro" id="IPR036291">
    <property type="entry name" value="NAD(P)-bd_dom_sf"/>
</dbReference>
<evidence type="ECO:0000256" key="5">
    <source>
        <dbReference type="ARBA" id="ARBA00012290"/>
    </source>
</evidence>
<evidence type="ECO:0000256" key="13">
    <source>
        <dbReference type="ARBA" id="ARBA00023180"/>
    </source>
</evidence>
<protein>
    <recommendedName>
        <fullName evidence="5">UDP-glucuronate decarboxylase</fullName>
        <ecNumber evidence="5">4.1.1.35</ecNumber>
    </recommendedName>
</protein>
<evidence type="ECO:0000256" key="12">
    <source>
        <dbReference type="ARBA" id="ARBA00023136"/>
    </source>
</evidence>
<dbReference type="Gene3D" id="3.40.50.720">
    <property type="entry name" value="NAD(P)-binding Rossmann-like Domain"/>
    <property type="match status" value="1"/>
</dbReference>
<proteinExistence type="inferred from homology"/>
<keyword evidence="17" id="KW-1185">Reference proteome</keyword>
<comment type="cofactor">
    <cofactor evidence="1">
        <name>NAD(+)</name>
        <dbReference type="ChEBI" id="CHEBI:57540"/>
    </cofactor>
</comment>
<evidence type="ECO:0000256" key="3">
    <source>
        <dbReference type="ARBA" id="ARBA00005100"/>
    </source>
</evidence>
<dbReference type="InterPro" id="IPR044516">
    <property type="entry name" value="UXS-like"/>
</dbReference>
<sequence>MSIVFSSKNLKPLSTSRRRILVAGGAGFLGSHLCERLLIEGNTVLCVDNFSTGRLENLRHLRGFEGFSFVRHDIVEPLDLPVDEIYNLACPASPPHYQLDPIHTMKTSVIGSLNLLELAVRNQARIFQASTSEVYGDPHVHPQPEAYWGNVNSFGPRACYDEGKRSAETLFYDFHKQHRLDIRVVRIFNTYGPRMRPDDGRVVSNFIVQALKGEDITIYGDGSQSRSFCYVDDLIEGFHRLMYAEPAIHTPVNIGNPGEFTVRELAERIVAMTGTKSKIVYHPLPVDDPRQRRPDISIAKKELGWEPTVALEDGLRSTIAYFERQLTKTSAKLVEAA</sequence>
<dbReference type="SUPFAM" id="SSF51735">
    <property type="entry name" value="NAD(P)-binding Rossmann-fold domains"/>
    <property type="match status" value="1"/>
</dbReference>
<dbReference type="GO" id="GO:0042732">
    <property type="term" value="P:D-xylose metabolic process"/>
    <property type="evidence" value="ECO:0007669"/>
    <property type="project" value="InterPro"/>
</dbReference>
<comment type="caution">
    <text evidence="16">The sequence shown here is derived from an EMBL/GenBank/DDBJ whole genome shotgun (WGS) entry which is preliminary data.</text>
</comment>
<dbReference type="PANTHER" id="PTHR43078:SF6">
    <property type="entry name" value="UDP-GLUCURONIC ACID DECARBOXYLASE 1"/>
    <property type="match status" value="1"/>
</dbReference>
<dbReference type="Proteomes" id="UP000251558">
    <property type="component" value="Unassembled WGS sequence"/>
</dbReference>
<evidence type="ECO:0000256" key="6">
    <source>
        <dbReference type="ARBA" id="ARBA00022692"/>
    </source>
</evidence>
<dbReference type="UniPathway" id="UPA00796">
    <property type="reaction ID" value="UER00771"/>
</dbReference>
<keyword evidence="7" id="KW-0210">Decarboxylase</keyword>
<evidence type="ECO:0000259" key="15">
    <source>
        <dbReference type="Pfam" id="PF16363"/>
    </source>
</evidence>
<dbReference type="Pfam" id="PF16363">
    <property type="entry name" value="GDP_Man_Dehyd"/>
    <property type="match status" value="1"/>
</dbReference>
<keyword evidence="8" id="KW-0735">Signal-anchor</keyword>
<evidence type="ECO:0000256" key="8">
    <source>
        <dbReference type="ARBA" id="ARBA00022968"/>
    </source>
</evidence>
<gene>
    <name evidence="16" type="ORF">DPM33_00385</name>
</gene>
<keyword evidence="11" id="KW-0333">Golgi apparatus</keyword>
<dbReference type="GO" id="GO:0048040">
    <property type="term" value="F:UDP-glucuronate decarboxylase activity"/>
    <property type="evidence" value="ECO:0007669"/>
    <property type="project" value="UniProtKB-EC"/>
</dbReference>
<keyword evidence="12" id="KW-0472">Membrane</keyword>
<keyword evidence="6" id="KW-0812">Transmembrane</keyword>
<dbReference type="GO" id="GO:0005737">
    <property type="term" value="C:cytoplasm"/>
    <property type="evidence" value="ECO:0007669"/>
    <property type="project" value="TreeGrafter"/>
</dbReference>
<evidence type="ECO:0000256" key="14">
    <source>
        <dbReference type="ARBA" id="ARBA00023239"/>
    </source>
</evidence>
<comment type="subcellular location">
    <subcellularLocation>
        <location evidence="2">Golgi apparatus</location>
        <location evidence="2">Golgi stack membrane</location>
        <topology evidence="2">Single-pass type II membrane protein</topology>
    </subcellularLocation>
</comment>
<dbReference type="InterPro" id="IPR016040">
    <property type="entry name" value="NAD(P)-bd_dom"/>
</dbReference>
<evidence type="ECO:0000256" key="11">
    <source>
        <dbReference type="ARBA" id="ARBA00023034"/>
    </source>
</evidence>